<gene>
    <name evidence="3" type="primary">tssM</name>
    <name evidence="3" type="ORF">DSCA_11330</name>
</gene>
<dbReference type="EMBL" id="AP021874">
    <property type="protein sequence ID" value="BBO67203.1"/>
    <property type="molecule type" value="Genomic_DNA"/>
</dbReference>
<sequence length="1164" mass="130567">MKSLIMNVLKVFLLLLLVALVLLLVFGLVLMIGWPLWVGIFFAIGLTGILLGVLFIRKLMARKSEQKFVQQIIAQDDSRIKGLASGEQAGSREMQARWKEAIDALRKSHLKKYGNPLYVLPWYMIIGESGCGKTTAIKGADLSSPFAEITRASGISGTRNCDWWFFEQAILIDTAGRYAIPVDQGRDRDEWQRFLSMLARFRKREPLNGLVVAVAADQLMESDAGKLESDGKSIRQRVDELMRVLGAKFPVYIMVTKCDLIQGAVKFFDQLDDPVLQQAMGRLNHPLSTDMNTFFGQTIRSMADRLKELRLLMLNLAGAKTRKADPALLMFPEEFEKLEPGMNAFMRGAFQENPYQETPILRGIYFSSGRQEGTPYSHFLNAMGLIGEKEVLPGTNRGLFLHDFFSRIMPADRGLFAPTQKTMEWSRLTRSLGLTAWVAVIIAVCGLLSFSFVKNLKTLRDVSGQFSKPPVLQGELTTDVLTLDRFRQAVSRVEVQNENWWIPRLGLTESNRVEAGLKQRYCDIFKAGFLKDFDQRMSVRMTRFSAATPSGVMGHHAMHLARRINLLKLRMEGPDLEALRAMPAAPYPSSLLEVQTIDEISGKLSDLYLYYLLWRESDTSLNDELKDLQTWLKHILTLDGARLNWLVDWVNVNGEVDGIRLADYWTGLEAESDEIVVAPAFTVKGQAAMDGYLGEIERALFEPLAIGSQKLDFQNWYARAHLNAWSAFAADFPAAPQRLKDREQWKLAGSLLPSEKGPYLALLQSMARELEGVAKQEKRPAWVDLVFRFNQVRIQAKADSKGGKAAAGILKKATQSVTSKIGRVGSSAGVAAADAFSFEDRIAAGKAFNEYQEALNLLMPMTDSRKIAFRMASDLYAGDPAEGESPFFKAQAAQKKLQTTLGRKNKDTAIFWNLVSGPILFYHQYAAREAQCYLQSKWEKDVYLEVQDLPRGTNLNQLLMGSDGYAIKFLKGPAEPFVGRSRGKGYYSKKANGIALDLDTGFLTFLTRGASVTKPVAAEYRVSIKAYPTDANKDAAIKPHATSLELQCGDEKNKLLNLHYPVKKTFRWSPQNCGDVIFKIEIGNLVLTRVYSGYQGFAKFLKDFQTGQRTFRPSDFPDSASALKRMGIKYITPRYQFSGHQKVIRLLRASPGRVPQEIASCWGK</sequence>
<keyword evidence="1" id="KW-0472">Membrane</keyword>
<feature type="transmembrane region" description="Helical" evidence="1">
    <location>
        <begin position="37"/>
        <end position="56"/>
    </location>
</feature>
<dbReference type="InterPro" id="IPR027417">
    <property type="entry name" value="P-loop_NTPase"/>
</dbReference>
<dbReference type="RefSeq" id="WP_155315489.1">
    <property type="nucleotide sequence ID" value="NZ_AP021874.1"/>
</dbReference>
<evidence type="ECO:0000313" key="4">
    <source>
        <dbReference type="Proteomes" id="UP000427906"/>
    </source>
</evidence>
<feature type="domain" description="Type VI secretion system component TssM1 N-terminal" evidence="2">
    <location>
        <begin position="186"/>
        <end position="436"/>
    </location>
</feature>
<dbReference type="Gene3D" id="3.40.50.300">
    <property type="entry name" value="P-loop containing nucleotide triphosphate hydrolases"/>
    <property type="match status" value="1"/>
</dbReference>
<keyword evidence="1" id="KW-0812">Transmembrane</keyword>
<dbReference type="SUPFAM" id="SSF52540">
    <property type="entry name" value="P-loop containing nucleoside triphosphate hydrolases"/>
    <property type="match status" value="1"/>
</dbReference>
<dbReference type="Proteomes" id="UP000427906">
    <property type="component" value="Chromosome"/>
</dbReference>
<organism evidence="3 4">
    <name type="scientific">Desulfosarcina alkanivorans</name>
    <dbReference type="NCBI Taxonomy" id="571177"/>
    <lineage>
        <taxon>Bacteria</taxon>
        <taxon>Pseudomonadati</taxon>
        <taxon>Thermodesulfobacteriota</taxon>
        <taxon>Desulfobacteria</taxon>
        <taxon>Desulfobacterales</taxon>
        <taxon>Desulfosarcinaceae</taxon>
        <taxon>Desulfosarcina</taxon>
    </lineage>
</organism>
<reference evidence="3 4" key="1">
    <citation type="submission" date="2019-11" db="EMBL/GenBank/DDBJ databases">
        <title>Comparative genomics of hydrocarbon-degrading Desulfosarcina strains.</title>
        <authorList>
            <person name="Watanabe M."/>
            <person name="Kojima H."/>
            <person name="Fukui M."/>
        </authorList>
    </citation>
    <scope>NUCLEOTIDE SEQUENCE [LARGE SCALE GENOMIC DNA]</scope>
    <source>
        <strain evidence="3 4">PL12</strain>
    </source>
</reference>
<keyword evidence="1" id="KW-1133">Transmembrane helix</keyword>
<dbReference type="PANTHER" id="PTHR36153">
    <property type="entry name" value="INNER MEMBRANE PROTEIN-RELATED"/>
    <property type="match status" value="1"/>
</dbReference>
<evidence type="ECO:0000313" key="3">
    <source>
        <dbReference type="EMBL" id="BBO67203.1"/>
    </source>
</evidence>
<name>A0A5K7YF49_9BACT</name>
<dbReference type="AlphaFoldDB" id="A0A5K7YF49"/>
<evidence type="ECO:0000256" key="1">
    <source>
        <dbReference type="SAM" id="Phobius"/>
    </source>
</evidence>
<dbReference type="OrthoDB" id="9758229at2"/>
<accession>A0A5K7YF49</accession>
<evidence type="ECO:0000259" key="2">
    <source>
        <dbReference type="Pfam" id="PF14331"/>
    </source>
</evidence>
<dbReference type="InterPro" id="IPR025743">
    <property type="entry name" value="TssM1_N"/>
</dbReference>
<dbReference type="InterPro" id="IPR053156">
    <property type="entry name" value="T6SS_TssM-like"/>
</dbReference>
<keyword evidence="4" id="KW-1185">Reference proteome</keyword>
<dbReference type="KEGG" id="dalk:DSCA_11330"/>
<dbReference type="Pfam" id="PF14331">
    <property type="entry name" value="IcmF-related_N"/>
    <property type="match status" value="1"/>
</dbReference>
<feature type="transmembrane region" description="Helical" evidence="1">
    <location>
        <begin position="431"/>
        <end position="453"/>
    </location>
</feature>
<proteinExistence type="predicted"/>
<dbReference type="PANTHER" id="PTHR36153:SF1">
    <property type="entry name" value="TYPE VI SECRETION SYSTEM COMPONENT TSSM1"/>
    <property type="match status" value="1"/>
</dbReference>
<protein>
    <submittedName>
        <fullName evidence="3">Type VI secretion system protein ImpL</fullName>
    </submittedName>
</protein>